<keyword evidence="3" id="KW-1185">Reference proteome</keyword>
<protein>
    <submittedName>
        <fullName evidence="2">Uncharacterized protein</fullName>
    </submittedName>
</protein>
<sequence length="81" mass="9427">MSPPPKDAEEVATKEKEAKDEAAMEAEVMKRWAQSWERVERALAQGDEYFLKKYPQFEGIPVLDEPYACAIWKIYEWDGSN</sequence>
<dbReference type="Proteomes" id="UP000287144">
    <property type="component" value="Unassembled WGS sequence"/>
</dbReference>
<evidence type="ECO:0000313" key="2">
    <source>
        <dbReference type="EMBL" id="RSM04288.1"/>
    </source>
</evidence>
<organism evidence="2 3">
    <name type="scientific">Fusarium oligoseptatum</name>
    <dbReference type="NCBI Taxonomy" id="2604345"/>
    <lineage>
        <taxon>Eukaryota</taxon>
        <taxon>Fungi</taxon>
        <taxon>Dikarya</taxon>
        <taxon>Ascomycota</taxon>
        <taxon>Pezizomycotina</taxon>
        <taxon>Sordariomycetes</taxon>
        <taxon>Hypocreomycetidae</taxon>
        <taxon>Hypocreales</taxon>
        <taxon>Nectriaceae</taxon>
        <taxon>Fusarium</taxon>
        <taxon>Fusarium solani species complex</taxon>
    </lineage>
</organism>
<gene>
    <name evidence="2" type="ORF">CEP52_006877</name>
</gene>
<feature type="region of interest" description="Disordered" evidence="1">
    <location>
        <begin position="1"/>
        <end position="21"/>
    </location>
</feature>
<name>A0A428TQG6_9HYPO</name>
<accession>A0A428TQG6</accession>
<dbReference type="AlphaFoldDB" id="A0A428TQG6"/>
<dbReference type="EMBL" id="NKCK01000060">
    <property type="protein sequence ID" value="RSM04288.1"/>
    <property type="molecule type" value="Genomic_DNA"/>
</dbReference>
<comment type="caution">
    <text evidence="2">The sequence shown here is derived from an EMBL/GenBank/DDBJ whole genome shotgun (WGS) entry which is preliminary data.</text>
</comment>
<evidence type="ECO:0000313" key="3">
    <source>
        <dbReference type="Proteomes" id="UP000287144"/>
    </source>
</evidence>
<reference evidence="2 3" key="1">
    <citation type="submission" date="2017-06" db="EMBL/GenBank/DDBJ databases">
        <title>Comparative genomic analysis of Ambrosia Fusariam Clade fungi.</title>
        <authorList>
            <person name="Stajich J.E."/>
            <person name="Carrillo J."/>
            <person name="Kijimoto T."/>
            <person name="Eskalen A."/>
            <person name="O'Donnell K."/>
            <person name="Kasson M."/>
        </authorList>
    </citation>
    <scope>NUCLEOTIDE SEQUENCE [LARGE SCALE GENOMIC DNA]</scope>
    <source>
        <strain evidence="2 3">NRRL62579</strain>
    </source>
</reference>
<proteinExistence type="predicted"/>
<evidence type="ECO:0000256" key="1">
    <source>
        <dbReference type="SAM" id="MobiDB-lite"/>
    </source>
</evidence>